<feature type="compositionally biased region" description="Basic and acidic residues" evidence="1">
    <location>
        <begin position="37"/>
        <end position="46"/>
    </location>
</feature>
<dbReference type="RefSeq" id="WP_176798325.1">
    <property type="nucleotide sequence ID" value="NZ_CP040798.1"/>
</dbReference>
<gene>
    <name evidence="3" type="ORF">FDP16_01640</name>
</gene>
<dbReference type="PROSITE" id="PS51257">
    <property type="entry name" value="PROKAR_LIPOPROTEIN"/>
    <property type="match status" value="1"/>
</dbReference>
<evidence type="ECO:0000313" key="3">
    <source>
        <dbReference type="EMBL" id="QLB49364.1"/>
    </source>
</evidence>
<feature type="signal peptide" evidence="2">
    <location>
        <begin position="1"/>
        <end position="18"/>
    </location>
</feature>
<reference evidence="3 4" key="1">
    <citation type="submission" date="2019-06" db="EMBL/GenBank/DDBJ databases">
        <title>The organization of the Streptococcus sanguinis genomes.</title>
        <authorList>
            <person name="Wang H.Y."/>
            <person name="Chen Y.Y.M."/>
            <person name="Wu C.H."/>
        </authorList>
    </citation>
    <scope>NUCLEOTIDE SEQUENCE [LARGE SCALE GENOMIC DNA]</scope>
    <source>
        <strain evidence="3 4">CGMH058</strain>
    </source>
</reference>
<dbReference type="EMBL" id="CP040798">
    <property type="protein sequence ID" value="QLB49364.1"/>
    <property type="molecule type" value="Genomic_DNA"/>
</dbReference>
<feature type="chain" id="PRO_5039413498" evidence="2">
    <location>
        <begin position="19"/>
        <end position="179"/>
    </location>
</feature>
<keyword evidence="2" id="KW-0732">Signal</keyword>
<dbReference type="InterPro" id="IPR036699">
    <property type="entry name" value="YehR-like_sf"/>
</dbReference>
<evidence type="ECO:0000313" key="4">
    <source>
        <dbReference type="Proteomes" id="UP000509535"/>
    </source>
</evidence>
<feature type="compositionally biased region" description="Low complexity" evidence="1">
    <location>
        <begin position="21"/>
        <end position="36"/>
    </location>
</feature>
<name>A0A7H8UYI8_STRSA</name>
<accession>A0A7H8UYI8</accession>
<proteinExistence type="predicted"/>
<evidence type="ECO:0000256" key="1">
    <source>
        <dbReference type="SAM" id="MobiDB-lite"/>
    </source>
</evidence>
<dbReference type="Proteomes" id="UP000509535">
    <property type="component" value="Chromosome"/>
</dbReference>
<protein>
    <submittedName>
        <fullName evidence="3">DUF1307 domain-containing protein</fullName>
    </submittedName>
</protein>
<evidence type="ECO:0000256" key="2">
    <source>
        <dbReference type="SAM" id="SignalP"/>
    </source>
</evidence>
<dbReference type="SUPFAM" id="SSF160704">
    <property type="entry name" value="YehR-like"/>
    <property type="match status" value="1"/>
</dbReference>
<feature type="region of interest" description="Disordered" evidence="1">
    <location>
        <begin position="21"/>
        <end position="46"/>
    </location>
</feature>
<dbReference type="AlphaFoldDB" id="A0A7H8UYI8"/>
<sequence length="179" mass="20563">MKKILLASACLLTLTACSMPNQNKQENKPKQNQSQNKAKEGKTERKTFSYNIPNDYSNKIVVYYQKNKILAFDFMAGKPTQEDEQNKSTEEINNIYQEELKTGDFYDKFSKLDGVTVEVKVSADRKTVEQIAHFDLSKANEKQVMAALGETSEDNLFKKLKEKPEDFFSYLLSQGFTEE</sequence>
<organism evidence="3 4">
    <name type="scientific">Streptococcus sanguinis</name>
    <dbReference type="NCBI Taxonomy" id="1305"/>
    <lineage>
        <taxon>Bacteria</taxon>
        <taxon>Bacillati</taxon>
        <taxon>Bacillota</taxon>
        <taxon>Bacilli</taxon>
        <taxon>Lactobacillales</taxon>
        <taxon>Streptococcaceae</taxon>
        <taxon>Streptococcus</taxon>
    </lineage>
</organism>